<dbReference type="Proteomes" id="UP000239898">
    <property type="component" value="Unassembled WGS sequence"/>
</dbReference>
<evidence type="ECO:0000313" key="3">
    <source>
        <dbReference type="Proteomes" id="UP000239898"/>
    </source>
</evidence>
<dbReference type="AlphaFoldDB" id="A0A2S6ZG13"/>
<gene>
    <name evidence="2" type="ORF">XthCFBP4691_08725</name>
</gene>
<dbReference type="InterPro" id="IPR025488">
    <property type="entry name" value="DUF4380"/>
</dbReference>
<organism evidence="2 3">
    <name type="scientific">Xanthomonas theicola</name>
    <dbReference type="NCBI Taxonomy" id="56464"/>
    <lineage>
        <taxon>Bacteria</taxon>
        <taxon>Pseudomonadati</taxon>
        <taxon>Pseudomonadota</taxon>
        <taxon>Gammaproteobacteria</taxon>
        <taxon>Lysobacterales</taxon>
        <taxon>Lysobacteraceae</taxon>
        <taxon>Xanthomonas</taxon>
    </lineage>
</organism>
<reference evidence="2 3" key="1">
    <citation type="submission" date="2016-08" db="EMBL/GenBank/DDBJ databases">
        <title>Evolution of the type three secretion system and type three effector repertoires in Xanthomonas.</title>
        <authorList>
            <person name="Merda D."/>
            <person name="Briand M."/>
            <person name="Bosis E."/>
            <person name="Rousseau C."/>
            <person name="Portier P."/>
            <person name="Jacques M.-A."/>
            <person name="Fischer-Le Saux M."/>
        </authorList>
    </citation>
    <scope>NUCLEOTIDE SEQUENCE [LARGE SCALE GENOMIC DNA]</scope>
    <source>
        <strain evidence="2 3">CFBP 4691</strain>
    </source>
</reference>
<dbReference type="Pfam" id="PF14315">
    <property type="entry name" value="DUF4380"/>
    <property type="match status" value="1"/>
</dbReference>
<name>A0A2S6ZG13_9XANT</name>
<protein>
    <submittedName>
        <fullName evidence="2">Uncharacterized protein</fullName>
    </submittedName>
</protein>
<dbReference type="EMBL" id="MIGX01000032">
    <property type="protein sequence ID" value="PPT91201.1"/>
    <property type="molecule type" value="Genomic_DNA"/>
</dbReference>
<evidence type="ECO:0000256" key="1">
    <source>
        <dbReference type="SAM" id="MobiDB-lite"/>
    </source>
</evidence>
<proteinExistence type="predicted"/>
<keyword evidence="3" id="KW-1185">Reference proteome</keyword>
<dbReference type="OrthoDB" id="5697126at2"/>
<accession>A0A2S6ZG13</accession>
<feature type="region of interest" description="Disordered" evidence="1">
    <location>
        <begin position="1"/>
        <end position="34"/>
    </location>
</feature>
<sequence>MQTPRAERTAAPNVGRRSRSCAPGRCWRRPAPRRRRHGSWTVACRLTVIPTLRGRVPGFQRSGRPTLVKIADAVQRQPAPAVDAAADDIAYFGHDVWVGP</sequence>
<evidence type="ECO:0000313" key="2">
    <source>
        <dbReference type="EMBL" id="PPT91201.1"/>
    </source>
</evidence>
<comment type="caution">
    <text evidence="2">The sequence shown here is derived from an EMBL/GenBank/DDBJ whole genome shotgun (WGS) entry which is preliminary data.</text>
</comment>